<evidence type="ECO:0000313" key="3">
    <source>
        <dbReference type="EMBL" id="RZM81227.1"/>
    </source>
</evidence>
<evidence type="ECO:0000259" key="1">
    <source>
        <dbReference type="Pfam" id="PF13467"/>
    </source>
</evidence>
<dbReference type="InterPro" id="IPR038268">
    <property type="entry name" value="RHH_sf"/>
</dbReference>
<dbReference type="AlphaFoldDB" id="A0A0F4QI85"/>
<dbReference type="Proteomes" id="UP000292345">
    <property type="component" value="Unassembled WGS sequence"/>
</dbReference>
<organism evidence="2 4">
    <name type="scientific">Pseudoalteromonas rubra</name>
    <dbReference type="NCBI Taxonomy" id="43658"/>
    <lineage>
        <taxon>Bacteria</taxon>
        <taxon>Pseudomonadati</taxon>
        <taxon>Pseudomonadota</taxon>
        <taxon>Gammaproteobacteria</taxon>
        <taxon>Alteromonadales</taxon>
        <taxon>Pseudoalteromonadaceae</taxon>
        <taxon>Pseudoalteromonas</taxon>
    </lineage>
</organism>
<dbReference type="OrthoDB" id="5458732at2"/>
<evidence type="ECO:0000313" key="5">
    <source>
        <dbReference type="Proteomes" id="UP000292345"/>
    </source>
</evidence>
<dbReference type="EMBL" id="JXYA01000042">
    <property type="protein sequence ID" value="KJZ06975.1"/>
    <property type="molecule type" value="Genomic_DNA"/>
</dbReference>
<dbReference type="PATRIC" id="fig|43658.5.peg.3658"/>
<evidence type="ECO:0000313" key="2">
    <source>
        <dbReference type="EMBL" id="KJZ06975.1"/>
    </source>
</evidence>
<sequence>MCELYASANPASYEVIRRSMRIQGAVTSLALERQIWDLLQEIATAEQLSVAEFVSTLYQEVLERQGEVKNLASLLRITCLTYLADHTRSRS</sequence>
<protein>
    <submittedName>
        <fullName evidence="2">Arylsulfate sulfotransferase</fullName>
    </submittedName>
    <submittedName>
        <fullName evidence="3">DNA-binding protein</fullName>
    </submittedName>
</protein>
<keyword evidence="3" id="KW-0238">DNA-binding</keyword>
<feature type="domain" description="Ribbon-helix-helix" evidence="1">
    <location>
        <begin position="16"/>
        <end position="83"/>
    </location>
</feature>
<name>A0A0F4QI85_9GAMM</name>
<keyword evidence="4" id="KW-1185">Reference proteome</keyword>
<keyword evidence="2" id="KW-0808">Transferase</keyword>
<dbReference type="Proteomes" id="UP000033452">
    <property type="component" value="Unassembled WGS sequence"/>
</dbReference>
<dbReference type="EMBL" id="PPUZ01000024">
    <property type="protein sequence ID" value="RZM81227.1"/>
    <property type="molecule type" value="Genomic_DNA"/>
</dbReference>
<evidence type="ECO:0000313" key="4">
    <source>
        <dbReference type="Proteomes" id="UP000033452"/>
    </source>
</evidence>
<accession>A0A0F4QI85</accession>
<dbReference type="Gene3D" id="1.10.3990.20">
    <property type="entry name" value="protein bp1543"/>
    <property type="match status" value="1"/>
</dbReference>
<reference evidence="3 5" key="2">
    <citation type="submission" date="2018-01" db="EMBL/GenBank/DDBJ databases">
        <title>Co-occurrence of chitin degradation, pigmentation and bioactivity in marine Pseudoalteromonas.</title>
        <authorList>
            <person name="Paulsen S."/>
            <person name="Gram L."/>
            <person name="Machado H."/>
        </authorList>
    </citation>
    <scope>NUCLEOTIDE SEQUENCE [LARGE SCALE GENOMIC DNA]</scope>
    <source>
        <strain evidence="3 5">S1946</strain>
    </source>
</reference>
<comment type="caution">
    <text evidence="2">The sequence shown here is derived from an EMBL/GenBank/DDBJ whole genome shotgun (WGS) entry which is preliminary data.</text>
</comment>
<reference evidence="2 4" key="1">
    <citation type="journal article" date="2015" name="BMC Genomics">
        <title>Genome mining reveals unlocked bioactive potential of marine Gram-negative bacteria.</title>
        <authorList>
            <person name="Machado H."/>
            <person name="Sonnenschein E.C."/>
            <person name="Melchiorsen J."/>
            <person name="Gram L."/>
        </authorList>
    </citation>
    <scope>NUCLEOTIDE SEQUENCE [LARGE SCALE GENOMIC DNA]</scope>
    <source>
        <strain evidence="2 4">S2471</strain>
    </source>
</reference>
<dbReference type="GO" id="GO:0003677">
    <property type="term" value="F:DNA binding"/>
    <property type="evidence" value="ECO:0007669"/>
    <property type="project" value="UniProtKB-KW"/>
</dbReference>
<dbReference type="RefSeq" id="WP_046006231.1">
    <property type="nucleotide sequence ID" value="NZ_JXYA01000042.1"/>
</dbReference>
<dbReference type="InterPro" id="IPR027373">
    <property type="entry name" value="RHH_dom"/>
</dbReference>
<gene>
    <name evidence="3" type="ORF">C3B51_09590</name>
    <name evidence="2" type="ORF">TW77_17320</name>
</gene>
<dbReference type="Pfam" id="PF13467">
    <property type="entry name" value="RHH_4"/>
    <property type="match status" value="1"/>
</dbReference>
<proteinExistence type="predicted"/>
<dbReference type="GO" id="GO:0016740">
    <property type="term" value="F:transferase activity"/>
    <property type="evidence" value="ECO:0007669"/>
    <property type="project" value="UniProtKB-KW"/>
</dbReference>